<dbReference type="PANTHER" id="PTHR10953:SF102">
    <property type="entry name" value="ADENYLYLTRANSFERASE AND SULFURTRANSFERASE MOCS3"/>
    <property type="match status" value="1"/>
</dbReference>
<dbReference type="InterPro" id="IPR035985">
    <property type="entry name" value="Ubiquitin-activating_enz"/>
</dbReference>
<dbReference type="SUPFAM" id="SSF69572">
    <property type="entry name" value="Activating enzymes of the ubiquitin-like proteins"/>
    <property type="match status" value="1"/>
</dbReference>
<feature type="domain" description="THIF-type NAD/FAD binding fold" evidence="2">
    <location>
        <begin position="9"/>
        <end position="244"/>
    </location>
</feature>
<comment type="caution">
    <text evidence="3">The sequence shown here is derived from an EMBL/GenBank/DDBJ whole genome shotgun (WGS) entry which is preliminary data.</text>
</comment>
<keyword evidence="3" id="KW-0548">Nucleotidyltransferase</keyword>
<dbReference type="GO" id="GO:0005829">
    <property type="term" value="C:cytosol"/>
    <property type="evidence" value="ECO:0007669"/>
    <property type="project" value="TreeGrafter"/>
</dbReference>
<name>A0A562QM86_9BACI</name>
<sequence>MDVRATERYSRQMRFKPIGEAGQQNLGEKVVLIVGVGALGTVLANHLVRAGVGHIRIVDRDYVEMSNLQRQMLFDENDVKESLPKAVAAERKLKAINSDVIVEGIVADVTVDTLPELMTDVDLVFDGTDNFQTRFLLNDMCYKKGIPFAYGGAVSARGMTALFIPGKTPCLRCFIHHGEGSGQTCDTVGVISPVVDIVASYQVVEGLKYLVGSEQALRGTLRSFDVWGNHQFDLKMKSPKANCPTCQQKEYPALQEEGNQLTTLCGRETVQIQRRERIDLSVWANRLERVADVTKTPFLLRVQLKEGERLVLFPDGRILIQGTEDMTRARSIYSKYIGD</sequence>
<comment type="similarity">
    <text evidence="1">Belongs to the HesA/MoeB/ThiF family.</text>
</comment>
<dbReference type="PANTHER" id="PTHR10953">
    <property type="entry name" value="UBIQUITIN-ACTIVATING ENZYME E1"/>
    <property type="match status" value="1"/>
</dbReference>
<dbReference type="GO" id="GO:0008146">
    <property type="term" value="F:sulfotransferase activity"/>
    <property type="evidence" value="ECO:0007669"/>
    <property type="project" value="TreeGrafter"/>
</dbReference>
<dbReference type="RefSeq" id="WP_144449512.1">
    <property type="nucleotide sequence ID" value="NZ_VLKZ01000003.1"/>
</dbReference>
<dbReference type="FunFam" id="3.40.50.720:FF:000080">
    <property type="entry name" value="Thiazole biosynthesis adenylyltransferase ThiF"/>
    <property type="match status" value="1"/>
</dbReference>
<organism evidence="3 4">
    <name type="scientific">Halalkalibacter nanhaiisediminis</name>
    <dbReference type="NCBI Taxonomy" id="688079"/>
    <lineage>
        <taxon>Bacteria</taxon>
        <taxon>Bacillati</taxon>
        <taxon>Bacillota</taxon>
        <taxon>Bacilli</taxon>
        <taxon>Bacillales</taxon>
        <taxon>Bacillaceae</taxon>
        <taxon>Halalkalibacter</taxon>
    </lineage>
</organism>
<keyword evidence="4" id="KW-1185">Reference proteome</keyword>
<dbReference type="OrthoDB" id="9804286at2"/>
<accession>A0A562QM86</accession>
<evidence type="ECO:0000313" key="4">
    <source>
        <dbReference type="Proteomes" id="UP000315711"/>
    </source>
</evidence>
<dbReference type="Gene3D" id="3.40.50.720">
    <property type="entry name" value="NAD(P)-binding Rossmann-like Domain"/>
    <property type="match status" value="1"/>
</dbReference>
<dbReference type="AlphaFoldDB" id="A0A562QM86"/>
<dbReference type="InterPro" id="IPR045886">
    <property type="entry name" value="ThiF/MoeB/HesA"/>
</dbReference>
<dbReference type="GO" id="GO:0008641">
    <property type="term" value="F:ubiquitin-like modifier activating enzyme activity"/>
    <property type="evidence" value="ECO:0007669"/>
    <property type="project" value="InterPro"/>
</dbReference>
<dbReference type="CDD" id="cd00757">
    <property type="entry name" value="ThiF_MoeB_HesA_family"/>
    <property type="match status" value="1"/>
</dbReference>
<evidence type="ECO:0000256" key="1">
    <source>
        <dbReference type="ARBA" id="ARBA00009919"/>
    </source>
</evidence>
<dbReference type="Proteomes" id="UP000315711">
    <property type="component" value="Unassembled WGS sequence"/>
</dbReference>
<evidence type="ECO:0000313" key="3">
    <source>
        <dbReference type="EMBL" id="TWI57815.1"/>
    </source>
</evidence>
<protein>
    <submittedName>
        <fullName evidence="3">Adenylyltransferase/sulfurtransferase</fullName>
    </submittedName>
</protein>
<dbReference type="GO" id="GO:0004792">
    <property type="term" value="F:thiosulfate-cyanide sulfurtransferase activity"/>
    <property type="evidence" value="ECO:0007669"/>
    <property type="project" value="TreeGrafter"/>
</dbReference>
<dbReference type="Pfam" id="PF00899">
    <property type="entry name" value="ThiF"/>
    <property type="match status" value="1"/>
</dbReference>
<gene>
    <name evidence="3" type="ORF">IQ10_01143</name>
</gene>
<dbReference type="InterPro" id="IPR000594">
    <property type="entry name" value="ThiF_NAD_FAD-bd"/>
</dbReference>
<dbReference type="GO" id="GO:0016779">
    <property type="term" value="F:nucleotidyltransferase activity"/>
    <property type="evidence" value="ECO:0007669"/>
    <property type="project" value="UniProtKB-KW"/>
</dbReference>
<dbReference type="EMBL" id="VLKZ01000003">
    <property type="protein sequence ID" value="TWI57815.1"/>
    <property type="molecule type" value="Genomic_DNA"/>
</dbReference>
<reference evidence="3 4" key="1">
    <citation type="journal article" date="2015" name="Stand. Genomic Sci.">
        <title>Genomic Encyclopedia of Bacterial and Archaeal Type Strains, Phase III: the genomes of soil and plant-associated and newly described type strains.</title>
        <authorList>
            <person name="Whitman W.B."/>
            <person name="Woyke T."/>
            <person name="Klenk H.P."/>
            <person name="Zhou Y."/>
            <person name="Lilburn T.G."/>
            <person name="Beck B.J."/>
            <person name="De Vos P."/>
            <person name="Vandamme P."/>
            <person name="Eisen J.A."/>
            <person name="Garrity G."/>
            <person name="Hugenholtz P."/>
            <person name="Kyrpides N.C."/>
        </authorList>
    </citation>
    <scope>NUCLEOTIDE SEQUENCE [LARGE SCALE GENOMIC DNA]</scope>
    <source>
        <strain evidence="3 4">CGMCC 1.10116</strain>
    </source>
</reference>
<keyword evidence="3" id="KW-0808">Transferase</keyword>
<evidence type="ECO:0000259" key="2">
    <source>
        <dbReference type="Pfam" id="PF00899"/>
    </source>
</evidence>
<proteinExistence type="inferred from homology"/>